<sequence length="190" mass="20557">MAKNLIDSTDIVRNITTDNVSLMLSDEVNAKFNNAIPFVLKINRAGLNVDITNGSMLNLLTLVSLSDVVNDITIPKSSYDLTNGVLKMPSLNQYVDYLITVTLTGTIAGPVSTAREFKISLARGDNTVLREQAIIKVADNTLSARSVNISTFANLLSDLFITMGIKLNLINDSGQTINLTGVEIIIKGVR</sequence>
<dbReference type="EMBL" id="BK032541">
    <property type="protein sequence ID" value="DAF46619.1"/>
    <property type="molecule type" value="Genomic_DNA"/>
</dbReference>
<accession>A0A8S5S733</accession>
<name>A0A8S5S733_9CAUD</name>
<organism evidence="1">
    <name type="scientific">Siphoviridae sp. ctqwY3</name>
    <dbReference type="NCBI Taxonomy" id="2827951"/>
    <lineage>
        <taxon>Viruses</taxon>
        <taxon>Duplodnaviria</taxon>
        <taxon>Heunggongvirae</taxon>
        <taxon>Uroviricota</taxon>
        <taxon>Caudoviricetes</taxon>
    </lineage>
</organism>
<protein>
    <submittedName>
        <fullName evidence="1">Uncharacterized protein</fullName>
    </submittedName>
</protein>
<proteinExistence type="predicted"/>
<reference evidence="1" key="1">
    <citation type="journal article" date="2021" name="Proc. Natl. Acad. Sci. U.S.A.">
        <title>A Catalog of Tens of Thousands of Viruses from Human Metagenomes Reveals Hidden Associations with Chronic Diseases.</title>
        <authorList>
            <person name="Tisza M.J."/>
            <person name="Buck C.B."/>
        </authorList>
    </citation>
    <scope>NUCLEOTIDE SEQUENCE</scope>
    <source>
        <strain evidence="1">CtqwY3</strain>
    </source>
</reference>
<evidence type="ECO:0000313" key="1">
    <source>
        <dbReference type="EMBL" id="DAF46619.1"/>
    </source>
</evidence>